<dbReference type="InterPro" id="IPR043129">
    <property type="entry name" value="ATPase_NBD"/>
</dbReference>
<dbReference type="PANTHER" id="PTHR30005:SF0">
    <property type="entry name" value="RETROGRADE REGULATION PROTEIN 2"/>
    <property type="match status" value="1"/>
</dbReference>
<dbReference type="Pfam" id="PF02541">
    <property type="entry name" value="Ppx-GppA"/>
    <property type="match status" value="1"/>
</dbReference>
<accession>A0A1W1C416</accession>
<dbReference type="Gene3D" id="3.30.420.150">
    <property type="entry name" value="Exopolyphosphatase. Domain 2"/>
    <property type="match status" value="1"/>
</dbReference>
<dbReference type="Gene3D" id="3.30.420.40">
    <property type="match status" value="1"/>
</dbReference>
<proteinExistence type="predicted"/>
<dbReference type="GO" id="GO:0016462">
    <property type="term" value="F:pyrophosphatase activity"/>
    <property type="evidence" value="ECO:0007669"/>
    <property type="project" value="TreeGrafter"/>
</dbReference>
<protein>
    <submittedName>
        <fullName evidence="2">Possible phosphatase</fullName>
    </submittedName>
</protein>
<feature type="domain" description="Ppx/GppA phosphatase N-terminal" evidence="1">
    <location>
        <begin position="29"/>
        <end position="302"/>
    </location>
</feature>
<dbReference type="AlphaFoldDB" id="A0A1W1C416"/>
<evidence type="ECO:0000259" key="1">
    <source>
        <dbReference type="Pfam" id="PF02541"/>
    </source>
</evidence>
<dbReference type="InterPro" id="IPR050273">
    <property type="entry name" value="GppA/Ppx_hydrolase"/>
</dbReference>
<sequence length="304" mass="33245">MGKSIIAIDLGSNSLRVLKVDSKTKDVIDGFRKTVKTADNLANTGKISNDALSRVVIALNEAKEKLDFSDTIVKAVTTEAIRQASNGDEVLAKIKEQTGVDFEVIDGVAEAEYALSATQNRLKLLGKSPKNFMLVDIGGGSTEMLFHYGEDKTFSKSFPIGIVTVTQRFNGLAEIADGIPILMNPMRNYYNEVVSKYGEVELFVATAGTPTTVASMKLGMEYANYDAQKIHGTILTQKDLIEQLNKLIHMKYKERVKVVGLGRDDLIASGILIYDELYIISGFKESMVIDDGVCEGVAYSMCNT</sequence>
<name>A0A1W1C416_9ZZZZ</name>
<dbReference type="CDD" id="cd24054">
    <property type="entry name" value="ASKHA_NBD_AaPPX-GppA_MtPPX2-like"/>
    <property type="match status" value="1"/>
</dbReference>
<gene>
    <name evidence="2" type="ORF">MNB_SV-14-790</name>
</gene>
<evidence type="ECO:0000313" key="2">
    <source>
        <dbReference type="EMBL" id="SFV60462.1"/>
    </source>
</evidence>
<reference evidence="2" key="1">
    <citation type="submission" date="2016-10" db="EMBL/GenBank/DDBJ databases">
        <authorList>
            <person name="de Groot N.N."/>
        </authorList>
    </citation>
    <scope>NUCLEOTIDE SEQUENCE</scope>
</reference>
<dbReference type="EMBL" id="FPHN01000114">
    <property type="protein sequence ID" value="SFV60462.1"/>
    <property type="molecule type" value="Genomic_DNA"/>
</dbReference>
<dbReference type="InterPro" id="IPR003695">
    <property type="entry name" value="Ppx_GppA_N"/>
</dbReference>
<organism evidence="2">
    <name type="scientific">hydrothermal vent metagenome</name>
    <dbReference type="NCBI Taxonomy" id="652676"/>
    <lineage>
        <taxon>unclassified sequences</taxon>
        <taxon>metagenomes</taxon>
        <taxon>ecological metagenomes</taxon>
    </lineage>
</organism>
<dbReference type="PANTHER" id="PTHR30005">
    <property type="entry name" value="EXOPOLYPHOSPHATASE"/>
    <property type="match status" value="1"/>
</dbReference>
<dbReference type="SUPFAM" id="SSF53067">
    <property type="entry name" value="Actin-like ATPase domain"/>
    <property type="match status" value="2"/>
</dbReference>